<dbReference type="AlphaFoldDB" id="B5IFN2"/>
<dbReference type="NCBIfam" id="NF003064">
    <property type="entry name" value="PRK03987.1-4"/>
    <property type="match status" value="1"/>
</dbReference>
<dbReference type="InterPro" id="IPR012340">
    <property type="entry name" value="NA-bd_OB-fold"/>
</dbReference>
<evidence type="ECO:0000256" key="5">
    <source>
        <dbReference type="ARBA" id="ARBA00022540"/>
    </source>
</evidence>
<dbReference type="HAMAP" id="MF_00231">
    <property type="entry name" value="eIF_2_alpha"/>
    <property type="match status" value="1"/>
</dbReference>
<dbReference type="Proteomes" id="UP000001400">
    <property type="component" value="Chromosome"/>
</dbReference>
<dbReference type="NCBIfam" id="NF003062">
    <property type="entry name" value="PRK03987.1-1"/>
    <property type="match status" value="1"/>
</dbReference>
<dbReference type="OrthoDB" id="84794at2157"/>
<dbReference type="InterPro" id="IPR044126">
    <property type="entry name" value="S1_IF2_alpha"/>
</dbReference>
<protein>
    <recommendedName>
        <fullName evidence="4 10">Translation initiation factor 2 subunit alpha</fullName>
    </recommendedName>
    <alternativeName>
        <fullName evidence="8 10">aIF2-alpha</fullName>
    </alternativeName>
    <alternativeName>
        <fullName evidence="9 10">eIF-2-alpha</fullName>
    </alternativeName>
</protein>
<evidence type="ECO:0000256" key="4">
    <source>
        <dbReference type="ARBA" id="ARBA00013678"/>
    </source>
</evidence>
<keyword evidence="12" id="KW-1185">Reference proteome</keyword>
<reference evidence="11" key="1">
    <citation type="submission" date="2010-02" db="EMBL/GenBank/DDBJ databases">
        <title>Complete sequence of Aciduliprofundum boonei T469.</title>
        <authorList>
            <consortium name="US DOE Joint Genome Institute"/>
            <person name="Lucas S."/>
            <person name="Copeland A."/>
            <person name="Lapidus A."/>
            <person name="Cheng J.-F."/>
            <person name="Bruce D."/>
            <person name="Goodwin L."/>
            <person name="Pitluck S."/>
            <person name="Saunders E."/>
            <person name="Detter J.C."/>
            <person name="Han C."/>
            <person name="Tapia R."/>
            <person name="Land M."/>
            <person name="Hauser L."/>
            <person name="Kyrpides N."/>
            <person name="Mikhailova N."/>
            <person name="Flores G."/>
            <person name="Reysenbach A.-L."/>
            <person name="Woyke T."/>
        </authorList>
    </citation>
    <scope>NUCLEOTIDE SEQUENCE</scope>
    <source>
        <strain evidence="11">T469</strain>
    </source>
</reference>
<dbReference type="PROSITE" id="PS50126">
    <property type="entry name" value="S1"/>
    <property type="match status" value="1"/>
</dbReference>
<evidence type="ECO:0000313" key="11">
    <source>
        <dbReference type="EMBL" id="ADD08961.1"/>
    </source>
</evidence>
<dbReference type="InterPro" id="IPR003029">
    <property type="entry name" value="S1_domain"/>
</dbReference>
<dbReference type="InterPro" id="IPR011488">
    <property type="entry name" value="TIF_2_asu"/>
</dbReference>
<comment type="subunit">
    <text evidence="3 10">Heterotrimer composed of an alpha, a beta and a gamma chain.</text>
</comment>
<evidence type="ECO:0000256" key="3">
    <source>
        <dbReference type="ARBA" id="ARBA00011243"/>
    </source>
</evidence>
<dbReference type="FunFam" id="2.40.50.140:FF:000015">
    <property type="entry name" value="Eukaryotic translation initiation factor 2 subunit alpha"/>
    <property type="match status" value="1"/>
</dbReference>
<dbReference type="HOGENOM" id="CLU_033458_0_2_2"/>
<dbReference type="EMBL" id="CP001941">
    <property type="protein sequence ID" value="ADD08961.1"/>
    <property type="molecule type" value="Genomic_DNA"/>
</dbReference>
<comment type="function">
    <text evidence="1 10">eIF-2 functions in the early steps of protein synthesis by forming a ternary complex with GTP and initiator tRNA.</text>
</comment>
<dbReference type="InterPro" id="IPR022964">
    <property type="entry name" value="TIF2_asu_arc"/>
</dbReference>
<dbReference type="eggNOG" id="arCOG04107">
    <property type="taxonomic scope" value="Archaea"/>
</dbReference>
<proteinExistence type="inferred from homology"/>
<dbReference type="SUPFAM" id="SSF116742">
    <property type="entry name" value="eIF2alpha middle domain-like"/>
    <property type="match status" value="1"/>
</dbReference>
<dbReference type="GeneID" id="8828112"/>
<comment type="similarity">
    <text evidence="2 10">Belongs to the eIF-2-alpha family.</text>
</comment>
<dbReference type="Gene3D" id="3.30.70.1130">
    <property type="entry name" value="EIF_2_alpha"/>
    <property type="match status" value="1"/>
</dbReference>
<dbReference type="KEGG" id="abi:Aboo_1152"/>
<dbReference type="PANTHER" id="PTHR10602:SF0">
    <property type="entry name" value="EUKARYOTIC TRANSLATION INITIATION FACTOR 2 SUBUNIT 1"/>
    <property type="match status" value="1"/>
</dbReference>
<accession>B5IFN2</accession>
<keyword evidence="5 10" id="KW-0396">Initiation factor</keyword>
<dbReference type="SUPFAM" id="SSF110993">
    <property type="entry name" value="eIF-2-alpha, C-terminal domain"/>
    <property type="match status" value="1"/>
</dbReference>
<sequence>MKKGYPETGEFVIATVKTVKPYGAFVTLDEYEGKEGFIHISEIATGWIKYIRDHVREGQKVVCKVLRVDPSRGHIDLSLKRVNEHQRRDKIQEWKNEKKAEKLFEIVAQRLGKDVGECYEEFGYDLIEHFGTLFAAFEESAINEEVLKDEGFEGDWIDTFVQVAKENIVPPYVRISGYLELTTTAPDGIEHIKKVLQDIEEEDIVVTYMGAPRYRINVRAEDYKTAEELLQNAANKALEEFKELGGEGEYHRRL</sequence>
<dbReference type="PANTHER" id="PTHR10602">
    <property type="entry name" value="EUKARYOTIC TRANSLATION INITIATION FACTOR 2 SUBUNIT 1"/>
    <property type="match status" value="1"/>
</dbReference>
<dbReference type="Gene3D" id="1.10.150.190">
    <property type="entry name" value="Translation initiation factor 2, subunit 1, domain 2"/>
    <property type="match status" value="1"/>
</dbReference>
<dbReference type="GO" id="GO:0043022">
    <property type="term" value="F:ribosome binding"/>
    <property type="evidence" value="ECO:0007669"/>
    <property type="project" value="TreeGrafter"/>
</dbReference>
<dbReference type="RefSeq" id="WP_008085623.1">
    <property type="nucleotide sequence ID" value="NC_013926.1"/>
</dbReference>
<keyword evidence="7 10" id="KW-0648">Protein biosynthesis</keyword>
<dbReference type="Gene3D" id="2.40.50.140">
    <property type="entry name" value="Nucleic acid-binding proteins"/>
    <property type="match status" value="1"/>
</dbReference>
<keyword evidence="6 10" id="KW-0694">RNA-binding</keyword>
<dbReference type="SMART" id="SM00316">
    <property type="entry name" value="S1"/>
    <property type="match status" value="1"/>
</dbReference>
<dbReference type="GO" id="GO:0003743">
    <property type="term" value="F:translation initiation factor activity"/>
    <property type="evidence" value="ECO:0007669"/>
    <property type="project" value="UniProtKB-UniRule"/>
</dbReference>
<gene>
    <name evidence="10" type="primary">eif2a</name>
    <name evidence="11" type="ordered locus">Aboo_1152</name>
</gene>
<evidence type="ECO:0000256" key="8">
    <source>
        <dbReference type="ARBA" id="ARBA00030860"/>
    </source>
</evidence>
<name>B5IFN2_ACIB4</name>
<evidence type="ECO:0000256" key="1">
    <source>
        <dbReference type="ARBA" id="ARBA00003323"/>
    </source>
</evidence>
<evidence type="ECO:0000256" key="7">
    <source>
        <dbReference type="ARBA" id="ARBA00022917"/>
    </source>
</evidence>
<dbReference type="InterPro" id="IPR024055">
    <property type="entry name" value="TIF2_asu_C"/>
</dbReference>
<dbReference type="InterPro" id="IPR024054">
    <property type="entry name" value="TIF2_asu_middle_sf"/>
</dbReference>
<dbReference type="GO" id="GO:0003723">
    <property type="term" value="F:RNA binding"/>
    <property type="evidence" value="ECO:0007669"/>
    <property type="project" value="UniProtKB-UniRule"/>
</dbReference>
<evidence type="ECO:0000256" key="9">
    <source>
        <dbReference type="ARBA" id="ARBA00033333"/>
    </source>
</evidence>
<evidence type="ECO:0000256" key="2">
    <source>
        <dbReference type="ARBA" id="ARBA00007223"/>
    </source>
</evidence>
<dbReference type="SUPFAM" id="SSF50249">
    <property type="entry name" value="Nucleic acid-binding proteins"/>
    <property type="match status" value="1"/>
</dbReference>
<dbReference type="Pfam" id="PF07541">
    <property type="entry name" value="EIF_2_alpha"/>
    <property type="match status" value="1"/>
</dbReference>
<organism evidence="11 12">
    <name type="scientific">Aciduliprofundum boonei (strain DSM 19572 / T469)</name>
    <dbReference type="NCBI Taxonomy" id="439481"/>
    <lineage>
        <taxon>Archaea</taxon>
        <taxon>Methanobacteriati</taxon>
        <taxon>Thermoplasmatota</taxon>
        <taxon>DHVE2 group</taxon>
        <taxon>Candidatus Aciduliprofundum</taxon>
    </lineage>
</organism>
<evidence type="ECO:0000256" key="10">
    <source>
        <dbReference type="HAMAP-Rule" id="MF_00231"/>
    </source>
</evidence>
<dbReference type="Pfam" id="PF00575">
    <property type="entry name" value="S1"/>
    <property type="match status" value="1"/>
</dbReference>
<dbReference type="CDD" id="cd04452">
    <property type="entry name" value="S1_IF2_alpha"/>
    <property type="match status" value="1"/>
</dbReference>
<evidence type="ECO:0000256" key="6">
    <source>
        <dbReference type="ARBA" id="ARBA00022884"/>
    </source>
</evidence>
<evidence type="ECO:0000313" key="12">
    <source>
        <dbReference type="Proteomes" id="UP000001400"/>
    </source>
</evidence>
<dbReference type="STRING" id="439481.Aboo_1152"/>
<dbReference type="FunFam" id="3.30.70.1130:FF:000002">
    <property type="entry name" value="Translation initiation factor 2 subunit alpha"/>
    <property type="match status" value="1"/>
</dbReference>